<evidence type="ECO:0000313" key="3">
    <source>
        <dbReference type="Proteomes" id="UP000298030"/>
    </source>
</evidence>
<keyword evidence="3" id="KW-1185">Reference proteome</keyword>
<feature type="compositionally biased region" description="Basic and acidic residues" evidence="1">
    <location>
        <begin position="16"/>
        <end position="44"/>
    </location>
</feature>
<dbReference type="Proteomes" id="UP000298030">
    <property type="component" value="Unassembled WGS sequence"/>
</dbReference>
<evidence type="ECO:0000313" key="2">
    <source>
        <dbReference type="EMBL" id="TEB09480.1"/>
    </source>
</evidence>
<proteinExistence type="predicted"/>
<gene>
    <name evidence="2" type="ORF">FA13DRAFT_1106658</name>
</gene>
<accession>A0A4Y7RL60</accession>
<feature type="region of interest" description="Disordered" evidence="1">
    <location>
        <begin position="16"/>
        <end position="58"/>
    </location>
</feature>
<dbReference type="AlphaFoldDB" id="A0A4Y7RL60"/>
<comment type="caution">
    <text evidence="2">The sequence shown here is derived from an EMBL/GenBank/DDBJ whole genome shotgun (WGS) entry which is preliminary data.</text>
</comment>
<protein>
    <submittedName>
        <fullName evidence="2">Uncharacterized protein</fullName>
    </submittedName>
</protein>
<name>A0A4Y7RL60_COPMI</name>
<dbReference type="EMBL" id="QPFP01000503">
    <property type="protein sequence ID" value="TEB09480.1"/>
    <property type="molecule type" value="Genomic_DNA"/>
</dbReference>
<sequence length="124" mass="14334">MQEALIELGLARARVRENASRRGRDPRSSQRSAERIRQEPEHSRQGFTEPAGWMPERRKPINVRRGLELVRPLWTCNVIILSWLPSLPPEPVLPTDYPIPINSAATIYHCPRKSHSPEFRTPPR</sequence>
<organism evidence="2 3">
    <name type="scientific">Coprinellus micaceus</name>
    <name type="common">Glistening ink-cap mushroom</name>
    <name type="synonym">Coprinus micaceus</name>
    <dbReference type="NCBI Taxonomy" id="71717"/>
    <lineage>
        <taxon>Eukaryota</taxon>
        <taxon>Fungi</taxon>
        <taxon>Dikarya</taxon>
        <taxon>Basidiomycota</taxon>
        <taxon>Agaricomycotina</taxon>
        <taxon>Agaricomycetes</taxon>
        <taxon>Agaricomycetidae</taxon>
        <taxon>Agaricales</taxon>
        <taxon>Agaricineae</taxon>
        <taxon>Psathyrellaceae</taxon>
        <taxon>Coprinellus</taxon>
    </lineage>
</organism>
<reference evidence="2 3" key="1">
    <citation type="journal article" date="2019" name="Nat. Ecol. Evol.">
        <title>Megaphylogeny resolves global patterns of mushroom evolution.</title>
        <authorList>
            <person name="Varga T."/>
            <person name="Krizsan K."/>
            <person name="Foldi C."/>
            <person name="Dima B."/>
            <person name="Sanchez-Garcia M."/>
            <person name="Sanchez-Ramirez S."/>
            <person name="Szollosi G.J."/>
            <person name="Szarkandi J.G."/>
            <person name="Papp V."/>
            <person name="Albert L."/>
            <person name="Andreopoulos W."/>
            <person name="Angelini C."/>
            <person name="Antonin V."/>
            <person name="Barry K.W."/>
            <person name="Bougher N.L."/>
            <person name="Buchanan P."/>
            <person name="Buyck B."/>
            <person name="Bense V."/>
            <person name="Catcheside P."/>
            <person name="Chovatia M."/>
            <person name="Cooper J."/>
            <person name="Damon W."/>
            <person name="Desjardin D."/>
            <person name="Finy P."/>
            <person name="Geml J."/>
            <person name="Haridas S."/>
            <person name="Hughes K."/>
            <person name="Justo A."/>
            <person name="Karasinski D."/>
            <person name="Kautmanova I."/>
            <person name="Kiss B."/>
            <person name="Kocsube S."/>
            <person name="Kotiranta H."/>
            <person name="LaButti K.M."/>
            <person name="Lechner B.E."/>
            <person name="Liimatainen K."/>
            <person name="Lipzen A."/>
            <person name="Lukacs Z."/>
            <person name="Mihaltcheva S."/>
            <person name="Morgado L.N."/>
            <person name="Niskanen T."/>
            <person name="Noordeloos M.E."/>
            <person name="Ohm R.A."/>
            <person name="Ortiz-Santana B."/>
            <person name="Ovrebo C."/>
            <person name="Racz N."/>
            <person name="Riley R."/>
            <person name="Savchenko A."/>
            <person name="Shiryaev A."/>
            <person name="Soop K."/>
            <person name="Spirin V."/>
            <person name="Szebenyi C."/>
            <person name="Tomsovsky M."/>
            <person name="Tulloss R.E."/>
            <person name="Uehling J."/>
            <person name="Grigoriev I.V."/>
            <person name="Vagvolgyi C."/>
            <person name="Papp T."/>
            <person name="Martin F.M."/>
            <person name="Miettinen O."/>
            <person name="Hibbett D.S."/>
            <person name="Nagy L.G."/>
        </authorList>
    </citation>
    <scope>NUCLEOTIDE SEQUENCE [LARGE SCALE GENOMIC DNA]</scope>
    <source>
        <strain evidence="2 3">FP101781</strain>
    </source>
</reference>
<evidence type="ECO:0000256" key="1">
    <source>
        <dbReference type="SAM" id="MobiDB-lite"/>
    </source>
</evidence>